<dbReference type="GO" id="GO:0005886">
    <property type="term" value="C:plasma membrane"/>
    <property type="evidence" value="ECO:0007669"/>
    <property type="project" value="TreeGrafter"/>
</dbReference>
<protein>
    <recommendedName>
        <fullName evidence="2">Cell shape-determining protein MreC</fullName>
    </recommendedName>
    <alternativeName>
        <fullName evidence="4">Cell shape protein MreC</fullName>
    </alternativeName>
</protein>
<comment type="caution">
    <text evidence="6">The sequence shown here is derived from an EMBL/GenBank/DDBJ whole genome shotgun (WGS) entry which is preliminary data.</text>
</comment>
<dbReference type="InterPro" id="IPR055342">
    <property type="entry name" value="MreC_beta-barrel_core"/>
</dbReference>
<dbReference type="PANTHER" id="PTHR34138">
    <property type="entry name" value="CELL SHAPE-DETERMINING PROTEIN MREC"/>
    <property type="match status" value="1"/>
</dbReference>
<dbReference type="PANTHER" id="PTHR34138:SF1">
    <property type="entry name" value="CELL SHAPE-DETERMINING PROTEIN MREC"/>
    <property type="match status" value="1"/>
</dbReference>
<evidence type="ECO:0000256" key="1">
    <source>
        <dbReference type="ARBA" id="ARBA00009369"/>
    </source>
</evidence>
<dbReference type="EMBL" id="PFEQ01000004">
    <property type="protein sequence ID" value="PJE74386.1"/>
    <property type="molecule type" value="Genomic_DNA"/>
</dbReference>
<evidence type="ECO:0000256" key="4">
    <source>
        <dbReference type="ARBA" id="ARBA00032089"/>
    </source>
</evidence>
<feature type="domain" description="Rod shape-determining protein MreC beta-barrel core" evidence="5">
    <location>
        <begin position="118"/>
        <end position="255"/>
    </location>
</feature>
<dbReference type="Pfam" id="PF04085">
    <property type="entry name" value="MreC"/>
    <property type="match status" value="1"/>
</dbReference>
<dbReference type="Gene3D" id="2.40.10.340">
    <property type="entry name" value="Rod shape-determining protein MreC, domain 1"/>
    <property type="match status" value="1"/>
</dbReference>
<dbReference type="AlphaFoldDB" id="A0A2M8LCP2"/>
<dbReference type="InterPro" id="IPR042175">
    <property type="entry name" value="Cell/Rod_MreC_2"/>
</dbReference>
<reference evidence="7" key="1">
    <citation type="submission" date="2017-09" db="EMBL/GenBank/DDBJ databases">
        <title>Depth-based differentiation of microbial function through sediment-hosted aquifers and enrichment of novel symbionts in the deep terrestrial subsurface.</title>
        <authorList>
            <person name="Probst A.J."/>
            <person name="Ladd B."/>
            <person name="Jarett J.K."/>
            <person name="Geller-Mcgrath D.E."/>
            <person name="Sieber C.M.K."/>
            <person name="Emerson J.B."/>
            <person name="Anantharaman K."/>
            <person name="Thomas B.C."/>
            <person name="Malmstrom R."/>
            <person name="Stieglmeier M."/>
            <person name="Klingl A."/>
            <person name="Woyke T."/>
            <person name="Ryan C.M."/>
            <person name="Banfield J.F."/>
        </authorList>
    </citation>
    <scope>NUCLEOTIDE SEQUENCE [LARGE SCALE GENOMIC DNA]</scope>
</reference>
<dbReference type="InterPro" id="IPR042177">
    <property type="entry name" value="Cell/Rod_1"/>
</dbReference>
<keyword evidence="3" id="KW-0133">Cell shape</keyword>
<dbReference type="Gene3D" id="2.40.10.350">
    <property type="entry name" value="Rod shape-determining protein MreC, domain 2"/>
    <property type="match status" value="1"/>
</dbReference>
<dbReference type="InterPro" id="IPR007221">
    <property type="entry name" value="MreC"/>
</dbReference>
<organism evidence="6 7">
    <name type="scientific">Candidatus Taylorbacteria bacterium CG10_big_fil_rev_8_21_14_0_10_41_48</name>
    <dbReference type="NCBI Taxonomy" id="1975024"/>
    <lineage>
        <taxon>Bacteria</taxon>
        <taxon>Candidatus Tayloriibacteriota</taxon>
    </lineage>
</organism>
<accession>A0A2M8LCP2</accession>
<dbReference type="GO" id="GO:0008360">
    <property type="term" value="P:regulation of cell shape"/>
    <property type="evidence" value="ECO:0007669"/>
    <property type="project" value="UniProtKB-KW"/>
</dbReference>
<name>A0A2M8LCP2_9BACT</name>
<gene>
    <name evidence="6" type="ORF">COV01_01320</name>
</gene>
<evidence type="ECO:0000259" key="5">
    <source>
        <dbReference type="Pfam" id="PF04085"/>
    </source>
</evidence>
<evidence type="ECO:0000256" key="2">
    <source>
        <dbReference type="ARBA" id="ARBA00013855"/>
    </source>
</evidence>
<dbReference type="Proteomes" id="UP000228700">
    <property type="component" value="Unassembled WGS sequence"/>
</dbReference>
<evidence type="ECO:0000313" key="7">
    <source>
        <dbReference type="Proteomes" id="UP000228700"/>
    </source>
</evidence>
<proteinExistence type="inferred from homology"/>
<evidence type="ECO:0000256" key="3">
    <source>
        <dbReference type="ARBA" id="ARBA00022960"/>
    </source>
</evidence>
<evidence type="ECO:0000313" key="6">
    <source>
        <dbReference type="EMBL" id="PJE74386.1"/>
    </source>
</evidence>
<comment type="similarity">
    <text evidence="1">Belongs to the MreC family.</text>
</comment>
<sequence length="259" mass="27784">MNSFQQNKKSKKTLFFLTVIILLIATGDIFSGGLIRVSLRDSVSLVNGGVYNMVSAVSSAKIFSSKQALAKENAKLTDELRRFSSYRIQNEILKAENEALRSLVNLQEGNVVGKTARVVSSLKSSPFSTLIIDAGERDGISENDYAVMEGGVVVGFVAEVGEYSSLINLLTAPAQKSEVLINGELVEMTGRGGGNALVQLPREIIVSENDLVLLRGSGFSAGVIGNIKSTPASASQDVYISVPFNIQAQEFVTVFENLL</sequence>